<dbReference type="GO" id="GO:0005975">
    <property type="term" value="P:carbohydrate metabolic process"/>
    <property type="evidence" value="ECO:0007669"/>
    <property type="project" value="InterPro"/>
</dbReference>
<dbReference type="Pfam" id="PF01522">
    <property type="entry name" value="Polysacc_deac_1"/>
    <property type="match status" value="1"/>
</dbReference>
<dbReference type="GO" id="GO:0016810">
    <property type="term" value="F:hydrolase activity, acting on carbon-nitrogen (but not peptide) bonds"/>
    <property type="evidence" value="ECO:0007669"/>
    <property type="project" value="InterPro"/>
</dbReference>
<keyword evidence="1" id="KW-0472">Membrane</keyword>
<evidence type="ECO:0000313" key="4">
    <source>
        <dbReference type="Proteomes" id="UP000045545"/>
    </source>
</evidence>
<protein>
    <submittedName>
        <fullName evidence="3">Polysaccharide deacetylase</fullName>
    </submittedName>
</protein>
<feature type="domain" description="NodB homology" evidence="2">
    <location>
        <begin position="52"/>
        <end position="234"/>
    </location>
</feature>
<dbReference type="EMBL" id="CGIH01000026">
    <property type="protein sequence ID" value="CFX53404.1"/>
    <property type="molecule type" value="Genomic_DNA"/>
</dbReference>
<dbReference type="CDD" id="cd10917">
    <property type="entry name" value="CE4_NodB_like_6s_7s"/>
    <property type="match status" value="1"/>
</dbReference>
<name>A0A0E3W365_9FIRM</name>
<feature type="transmembrane region" description="Helical" evidence="1">
    <location>
        <begin position="7"/>
        <end position="29"/>
    </location>
</feature>
<dbReference type="AlphaFoldDB" id="A0A0E3W365"/>
<proteinExistence type="predicted"/>
<accession>A0A0E3W365</accession>
<keyword evidence="4" id="KW-1185">Reference proteome</keyword>
<dbReference type="STRING" id="690567.1404"/>
<dbReference type="SUPFAM" id="SSF88713">
    <property type="entry name" value="Glycoside hydrolase/deacetylase"/>
    <property type="match status" value="1"/>
</dbReference>
<dbReference type="InterPro" id="IPR002509">
    <property type="entry name" value="NODB_dom"/>
</dbReference>
<dbReference type="PROSITE" id="PS51677">
    <property type="entry name" value="NODB"/>
    <property type="match status" value="1"/>
</dbReference>
<evidence type="ECO:0000259" key="2">
    <source>
        <dbReference type="PROSITE" id="PS51677"/>
    </source>
</evidence>
<evidence type="ECO:0000256" key="1">
    <source>
        <dbReference type="SAM" id="Phobius"/>
    </source>
</evidence>
<dbReference type="RefSeq" id="WP_052729649.1">
    <property type="nucleotide sequence ID" value="NZ_CGIH01000026.1"/>
</dbReference>
<dbReference type="InterPro" id="IPR011330">
    <property type="entry name" value="Glyco_hydro/deAcase_b/a-brl"/>
</dbReference>
<reference evidence="3 4" key="1">
    <citation type="submission" date="2015-03" db="EMBL/GenBank/DDBJ databases">
        <authorList>
            <person name="Murphy D."/>
        </authorList>
    </citation>
    <scope>NUCLEOTIDE SEQUENCE [LARGE SCALE GENOMIC DNA]</scope>
    <source>
        <strain evidence="3 4">OL-4</strain>
    </source>
</reference>
<organism evidence="3 4">
    <name type="scientific">Syntrophomonas zehnderi OL-4</name>
    <dbReference type="NCBI Taxonomy" id="690567"/>
    <lineage>
        <taxon>Bacteria</taxon>
        <taxon>Bacillati</taxon>
        <taxon>Bacillota</taxon>
        <taxon>Clostridia</taxon>
        <taxon>Eubacteriales</taxon>
        <taxon>Syntrophomonadaceae</taxon>
        <taxon>Syntrophomonas</taxon>
    </lineage>
</organism>
<dbReference type="OrthoDB" id="258610at2"/>
<keyword evidence="1" id="KW-0812">Transmembrane</keyword>
<dbReference type="Gene3D" id="3.20.20.370">
    <property type="entry name" value="Glycoside hydrolase/deacetylase"/>
    <property type="match status" value="1"/>
</dbReference>
<gene>
    <name evidence="3" type="ORF">1404</name>
</gene>
<dbReference type="Proteomes" id="UP000045545">
    <property type="component" value="Unassembled WGS sequence"/>
</dbReference>
<evidence type="ECO:0000313" key="3">
    <source>
        <dbReference type="EMBL" id="CFX53404.1"/>
    </source>
</evidence>
<keyword evidence="1" id="KW-1133">Transmembrane helix</keyword>
<sequence length="246" mass="27835">MGKWKKTAAGFMFSGFLFVGMFIGFYNYALHENMDYWVKNKIVITRVNTSEKVAALTLDDGPDPGVTDKILKYLKKHNARATFFVMGNKAEAHPQLLQQMVEGGHEVGNHSYSHKAFNNMSTDAIRHEIRQTNNIIHKITGQKPILFRPPGGYLSYELVKICDQEKVKIAYWSWETDSKDWKGSSSRSITDHIVKHIAPGQIIILHDGGSNGLATAQAVDLLLTDLTKQGYRFVTMSELMKLEKKE</sequence>
<dbReference type="PANTHER" id="PTHR10587">
    <property type="entry name" value="GLYCOSYL TRANSFERASE-RELATED"/>
    <property type="match status" value="1"/>
</dbReference>
<dbReference type="InterPro" id="IPR050248">
    <property type="entry name" value="Polysacc_deacetylase_ArnD"/>
</dbReference>